<proteinExistence type="predicted"/>
<dbReference type="EMBL" id="OX459122">
    <property type="protein sequence ID" value="CAI9105862.1"/>
    <property type="molecule type" value="Genomic_DNA"/>
</dbReference>
<dbReference type="Pfam" id="PF12776">
    <property type="entry name" value="Myb_DNA-bind_3"/>
    <property type="match status" value="1"/>
</dbReference>
<feature type="domain" description="Myb/SANT-like" evidence="1">
    <location>
        <begin position="22"/>
        <end position="122"/>
    </location>
</feature>
<gene>
    <name evidence="2" type="ORF">OLC1_LOCUS14469</name>
</gene>
<keyword evidence="3" id="KW-1185">Reference proteome</keyword>
<dbReference type="PANTHER" id="PTHR46929">
    <property type="entry name" value="EXPRESSED PROTEIN"/>
    <property type="match status" value="1"/>
</dbReference>
<accession>A0AAV1DDB3</accession>
<dbReference type="AlphaFoldDB" id="A0AAV1DDB3"/>
<evidence type="ECO:0000313" key="3">
    <source>
        <dbReference type="Proteomes" id="UP001161247"/>
    </source>
</evidence>
<dbReference type="InterPro" id="IPR024752">
    <property type="entry name" value="Myb/SANT-like_dom"/>
</dbReference>
<evidence type="ECO:0000313" key="2">
    <source>
        <dbReference type="EMBL" id="CAI9105862.1"/>
    </source>
</evidence>
<sequence length="255" mass="29111">MAPHSQAPSPSKGKGKVKEYFTWTPEMDKVLGECFIEQMKQGKKLDGKCAWKNTSWTAAINALADKLQVRVDKKKILSRLKTWEKHYETLQPLLVSCNSGSAITWDYSKGRVEVHDENVWNERVEANPKLAPYRRKIIVENWEEICTIFSQDRANGQGGHTLREMNAEETVGESVNLGDPFETCEEDEIMRLMMGYQKRKEAASSSTFQGMNKKPSSSNIMCGFMKQIAENFGEFMVTERQILVATKKSYTGRYT</sequence>
<protein>
    <submittedName>
        <fullName evidence="2">OLC1v1004879C1</fullName>
    </submittedName>
</protein>
<reference evidence="2" key="1">
    <citation type="submission" date="2023-03" db="EMBL/GenBank/DDBJ databases">
        <authorList>
            <person name="Julca I."/>
        </authorList>
    </citation>
    <scope>NUCLEOTIDE SEQUENCE</scope>
</reference>
<name>A0AAV1DDB3_OLDCO</name>
<dbReference type="PANTHER" id="PTHR46929:SF3">
    <property type="entry name" value="MYB_SANT-LIKE DOMAIN-CONTAINING PROTEIN"/>
    <property type="match status" value="1"/>
</dbReference>
<dbReference type="Proteomes" id="UP001161247">
    <property type="component" value="Chromosome 5"/>
</dbReference>
<organism evidence="2 3">
    <name type="scientific">Oldenlandia corymbosa var. corymbosa</name>
    <dbReference type="NCBI Taxonomy" id="529605"/>
    <lineage>
        <taxon>Eukaryota</taxon>
        <taxon>Viridiplantae</taxon>
        <taxon>Streptophyta</taxon>
        <taxon>Embryophyta</taxon>
        <taxon>Tracheophyta</taxon>
        <taxon>Spermatophyta</taxon>
        <taxon>Magnoliopsida</taxon>
        <taxon>eudicotyledons</taxon>
        <taxon>Gunneridae</taxon>
        <taxon>Pentapetalae</taxon>
        <taxon>asterids</taxon>
        <taxon>lamiids</taxon>
        <taxon>Gentianales</taxon>
        <taxon>Rubiaceae</taxon>
        <taxon>Rubioideae</taxon>
        <taxon>Spermacoceae</taxon>
        <taxon>Hedyotis-Oldenlandia complex</taxon>
        <taxon>Oldenlandia</taxon>
    </lineage>
</organism>
<evidence type="ECO:0000259" key="1">
    <source>
        <dbReference type="Pfam" id="PF12776"/>
    </source>
</evidence>